<evidence type="ECO:0000313" key="2">
    <source>
        <dbReference type="Proteomes" id="UP001148662"/>
    </source>
</evidence>
<sequence length="217" mass="24426">MHSFSLFILLSSICILIAVAEAVNWNTLNPGNPEYIYKIQPASLNTRLDHVCEPLAELPCIHEIWAVLDLDNEEWRAFSKFTLRISWPANYPADFSIQTFSPAELRQQLGRGDDTVTYLNGHRKTRSRYARIRAVDTGVRNPLSQSTPQTDVPFALRLEPLYLGVIPASVMPTLAFLLPLVAFVAFVMVPRIHRLIASVAMDAKEELAKAHAENKND</sequence>
<evidence type="ECO:0000313" key="1">
    <source>
        <dbReference type="EMBL" id="KAJ3552640.1"/>
    </source>
</evidence>
<reference evidence="1" key="1">
    <citation type="submission" date="2022-07" db="EMBL/GenBank/DDBJ databases">
        <title>Genome Sequence of Phlebia brevispora.</title>
        <authorList>
            <person name="Buettner E."/>
        </authorList>
    </citation>
    <scope>NUCLEOTIDE SEQUENCE</scope>
    <source>
        <strain evidence="1">MPL23</strain>
    </source>
</reference>
<gene>
    <name evidence="1" type="ORF">NM688_g4048</name>
</gene>
<accession>A0ACC1T3Z8</accession>
<comment type="caution">
    <text evidence="1">The sequence shown here is derived from an EMBL/GenBank/DDBJ whole genome shotgun (WGS) entry which is preliminary data.</text>
</comment>
<dbReference type="EMBL" id="JANHOG010000636">
    <property type="protein sequence ID" value="KAJ3552640.1"/>
    <property type="molecule type" value="Genomic_DNA"/>
</dbReference>
<name>A0ACC1T3Z8_9APHY</name>
<proteinExistence type="predicted"/>
<dbReference type="Proteomes" id="UP001148662">
    <property type="component" value="Unassembled WGS sequence"/>
</dbReference>
<protein>
    <submittedName>
        <fullName evidence="1">Uncharacterized protein</fullName>
    </submittedName>
</protein>
<keyword evidence="2" id="KW-1185">Reference proteome</keyword>
<organism evidence="1 2">
    <name type="scientific">Phlebia brevispora</name>
    <dbReference type="NCBI Taxonomy" id="194682"/>
    <lineage>
        <taxon>Eukaryota</taxon>
        <taxon>Fungi</taxon>
        <taxon>Dikarya</taxon>
        <taxon>Basidiomycota</taxon>
        <taxon>Agaricomycotina</taxon>
        <taxon>Agaricomycetes</taxon>
        <taxon>Polyporales</taxon>
        <taxon>Meruliaceae</taxon>
        <taxon>Phlebia</taxon>
    </lineage>
</organism>